<proteinExistence type="predicted"/>
<dbReference type="EMBL" id="WMHZ01000001">
    <property type="protein sequence ID" value="NDO76658.1"/>
    <property type="molecule type" value="Genomic_DNA"/>
</dbReference>
<dbReference type="SUPFAM" id="SSF52172">
    <property type="entry name" value="CheY-like"/>
    <property type="match status" value="1"/>
</dbReference>
<reference evidence="5 6" key="1">
    <citation type="submission" date="2019-11" db="EMBL/GenBank/DDBJ databases">
        <title>Draft genome sequence of Kocuria indica DP-K7, a methyl red degrading Actinobacterium.</title>
        <authorList>
            <person name="Kumaran S."/>
            <person name="Tischler D."/>
            <person name="Ngo A.C.R."/>
            <person name="Schultes F."/>
        </authorList>
    </citation>
    <scope>NUCLEOTIDE SEQUENCE [LARGE SCALE GENOMIC DNA]</scope>
    <source>
        <strain evidence="5 6">DP-K7</strain>
    </source>
</reference>
<dbReference type="InterPro" id="IPR011006">
    <property type="entry name" value="CheY-like_superfamily"/>
</dbReference>
<organism evidence="5 6">
    <name type="scientific">Kocuria marina subsp. indica</name>
    <dbReference type="NCBI Taxonomy" id="1049583"/>
    <lineage>
        <taxon>Bacteria</taxon>
        <taxon>Bacillati</taxon>
        <taxon>Actinomycetota</taxon>
        <taxon>Actinomycetes</taxon>
        <taxon>Micrococcales</taxon>
        <taxon>Micrococcaceae</taxon>
        <taxon>Kocuria</taxon>
    </lineage>
</organism>
<sequence length="204" mass="21983">MSDDRITILLADDEHLIRGALAALLRLEDDFDVVADVPDGTEALRAAQRYSPTVCILDLEMPPTDGVDTAQRIVSVVDTRILMVTRHARPGVLRRALSAGVSGFLPKSTPSEKLAQVVRDIAAGQRYVDPEIAASALSGSACPLSDRELDVLRESAQQPTLADVAVALHLAPGTVRNYVSSALAKLHVATRQEAVQRAWDEGWI</sequence>
<name>A0A6N9QW58_9MICC</name>
<dbReference type="InterPro" id="IPR001789">
    <property type="entry name" value="Sig_transdc_resp-reg_receiver"/>
</dbReference>
<dbReference type="InterPro" id="IPR000792">
    <property type="entry name" value="Tscrpt_reg_LuxR_C"/>
</dbReference>
<feature type="modified residue" description="4-aspartylphosphate" evidence="2">
    <location>
        <position position="58"/>
    </location>
</feature>
<dbReference type="SMART" id="SM00448">
    <property type="entry name" value="REC"/>
    <property type="match status" value="1"/>
</dbReference>
<evidence type="ECO:0000256" key="1">
    <source>
        <dbReference type="ARBA" id="ARBA00023125"/>
    </source>
</evidence>
<comment type="caution">
    <text evidence="5">The sequence shown here is derived from an EMBL/GenBank/DDBJ whole genome shotgun (WGS) entry which is preliminary data.</text>
</comment>
<dbReference type="Pfam" id="PF00196">
    <property type="entry name" value="GerE"/>
    <property type="match status" value="1"/>
</dbReference>
<dbReference type="GO" id="GO:0006355">
    <property type="term" value="P:regulation of DNA-templated transcription"/>
    <property type="evidence" value="ECO:0007669"/>
    <property type="project" value="InterPro"/>
</dbReference>
<dbReference type="InterPro" id="IPR036388">
    <property type="entry name" value="WH-like_DNA-bd_sf"/>
</dbReference>
<feature type="domain" description="Response regulatory" evidence="4">
    <location>
        <begin position="7"/>
        <end position="122"/>
    </location>
</feature>
<dbReference type="PANTHER" id="PTHR43214:SF42">
    <property type="entry name" value="TRANSCRIPTIONAL REGULATORY PROTEIN DESR"/>
    <property type="match status" value="1"/>
</dbReference>
<gene>
    <name evidence="5" type="ORF">GKZ75_00005</name>
</gene>
<dbReference type="InterPro" id="IPR039420">
    <property type="entry name" value="WalR-like"/>
</dbReference>
<evidence type="ECO:0000313" key="6">
    <source>
        <dbReference type="Proteomes" id="UP000471026"/>
    </source>
</evidence>
<dbReference type="RefSeq" id="WP_162228245.1">
    <property type="nucleotide sequence ID" value="NZ_WMHZ01000001.1"/>
</dbReference>
<dbReference type="GO" id="GO:0003677">
    <property type="term" value="F:DNA binding"/>
    <property type="evidence" value="ECO:0007669"/>
    <property type="project" value="UniProtKB-KW"/>
</dbReference>
<evidence type="ECO:0000313" key="5">
    <source>
        <dbReference type="EMBL" id="NDO76658.1"/>
    </source>
</evidence>
<keyword evidence="1" id="KW-0238">DNA-binding</keyword>
<dbReference type="SUPFAM" id="SSF46894">
    <property type="entry name" value="C-terminal effector domain of the bipartite response regulators"/>
    <property type="match status" value="1"/>
</dbReference>
<dbReference type="Proteomes" id="UP000471026">
    <property type="component" value="Unassembled WGS sequence"/>
</dbReference>
<feature type="domain" description="HTH luxR-type" evidence="3">
    <location>
        <begin position="137"/>
        <end position="202"/>
    </location>
</feature>
<dbReference type="PROSITE" id="PS50110">
    <property type="entry name" value="RESPONSE_REGULATORY"/>
    <property type="match status" value="1"/>
</dbReference>
<protein>
    <submittedName>
        <fullName evidence="5">Response regulator</fullName>
    </submittedName>
</protein>
<dbReference type="CDD" id="cd06170">
    <property type="entry name" value="LuxR_C_like"/>
    <property type="match status" value="1"/>
</dbReference>
<dbReference type="AlphaFoldDB" id="A0A6N9QW58"/>
<dbReference type="PROSITE" id="PS50043">
    <property type="entry name" value="HTH_LUXR_2"/>
    <property type="match status" value="1"/>
</dbReference>
<dbReference type="GO" id="GO:0000160">
    <property type="term" value="P:phosphorelay signal transduction system"/>
    <property type="evidence" value="ECO:0007669"/>
    <property type="project" value="InterPro"/>
</dbReference>
<dbReference type="Gene3D" id="1.10.10.10">
    <property type="entry name" value="Winged helix-like DNA-binding domain superfamily/Winged helix DNA-binding domain"/>
    <property type="match status" value="1"/>
</dbReference>
<evidence type="ECO:0000256" key="2">
    <source>
        <dbReference type="PROSITE-ProRule" id="PRU00169"/>
    </source>
</evidence>
<dbReference type="Gene3D" id="3.40.50.2300">
    <property type="match status" value="1"/>
</dbReference>
<evidence type="ECO:0000259" key="3">
    <source>
        <dbReference type="PROSITE" id="PS50043"/>
    </source>
</evidence>
<dbReference type="Pfam" id="PF00072">
    <property type="entry name" value="Response_reg"/>
    <property type="match status" value="1"/>
</dbReference>
<dbReference type="InterPro" id="IPR016032">
    <property type="entry name" value="Sig_transdc_resp-reg_C-effctor"/>
</dbReference>
<keyword evidence="2" id="KW-0597">Phosphoprotein</keyword>
<evidence type="ECO:0000259" key="4">
    <source>
        <dbReference type="PROSITE" id="PS50110"/>
    </source>
</evidence>
<accession>A0A6N9QW58</accession>
<dbReference type="SMART" id="SM00421">
    <property type="entry name" value="HTH_LUXR"/>
    <property type="match status" value="1"/>
</dbReference>
<dbReference type="PANTHER" id="PTHR43214">
    <property type="entry name" value="TWO-COMPONENT RESPONSE REGULATOR"/>
    <property type="match status" value="1"/>
</dbReference>